<evidence type="ECO:0000313" key="2">
    <source>
        <dbReference type="Proteomes" id="UP000612456"/>
    </source>
</evidence>
<protein>
    <submittedName>
        <fullName evidence="1">Syringomycin biosynthesis enzyme</fullName>
    </submittedName>
</protein>
<dbReference type="GO" id="GO:0005506">
    <property type="term" value="F:iron ion binding"/>
    <property type="evidence" value="ECO:0007669"/>
    <property type="project" value="UniProtKB-ARBA"/>
</dbReference>
<gene>
    <name evidence="1" type="ORF">GCM10010911_15120</name>
</gene>
<reference evidence="1" key="2">
    <citation type="submission" date="2020-09" db="EMBL/GenBank/DDBJ databases">
        <authorList>
            <person name="Sun Q."/>
            <person name="Zhou Y."/>
        </authorList>
    </citation>
    <scope>NUCLEOTIDE SEQUENCE</scope>
    <source>
        <strain evidence="1">CGMCC 1.15178</strain>
    </source>
</reference>
<dbReference type="SUPFAM" id="SSF51197">
    <property type="entry name" value="Clavaminate synthase-like"/>
    <property type="match status" value="1"/>
</dbReference>
<dbReference type="PANTHER" id="PTHR20883">
    <property type="entry name" value="PHYTANOYL-COA DIOXYGENASE DOMAIN CONTAINING 1"/>
    <property type="match status" value="1"/>
</dbReference>
<dbReference type="Gene3D" id="2.60.120.620">
    <property type="entry name" value="q2cbj1_9rhob like domain"/>
    <property type="match status" value="1"/>
</dbReference>
<dbReference type="AlphaFoldDB" id="A0A916YS08"/>
<dbReference type="RefSeq" id="WP_188990590.1">
    <property type="nucleotide sequence ID" value="NZ_BMHP01000001.1"/>
</dbReference>
<reference evidence="1" key="1">
    <citation type="journal article" date="2014" name="Int. J. Syst. Evol. Microbiol.">
        <title>Complete genome sequence of Corynebacterium casei LMG S-19264T (=DSM 44701T), isolated from a smear-ripened cheese.</title>
        <authorList>
            <consortium name="US DOE Joint Genome Institute (JGI-PGF)"/>
            <person name="Walter F."/>
            <person name="Albersmeier A."/>
            <person name="Kalinowski J."/>
            <person name="Ruckert C."/>
        </authorList>
    </citation>
    <scope>NUCLEOTIDE SEQUENCE</scope>
    <source>
        <strain evidence="1">CGMCC 1.15178</strain>
    </source>
</reference>
<keyword evidence="2" id="KW-1185">Reference proteome</keyword>
<sequence length="261" mass="29870">MKRLTDEQKLSYRENGYLIGLPPVFTEEEVANLNLELKELEKLLIPGEQMLHIRDWHMKCKWLYDICTHPQILSYVEDILGPDFFMWGTQFFAKAPHSKDTVAWHQDAYYWPEHLHNAVTVWLAFSAVDEDNGAMRVIPGSHNKGIIKHRKIEGDSVLTLELEHGTFNENEAKSLILESGSVSLHDDHIVHGSPANVSDRWRIGLTIRYSGPAQVSATDYEAFTMRGNPLVREAPVPSEKYARLPVDYHKGDEVVRPKLNS</sequence>
<dbReference type="InterPro" id="IPR008775">
    <property type="entry name" value="Phytyl_CoA_dOase-like"/>
</dbReference>
<evidence type="ECO:0000313" key="1">
    <source>
        <dbReference type="EMBL" id="GGD58309.1"/>
    </source>
</evidence>
<dbReference type="EMBL" id="BMHP01000001">
    <property type="protein sequence ID" value="GGD58309.1"/>
    <property type="molecule type" value="Genomic_DNA"/>
</dbReference>
<dbReference type="PANTHER" id="PTHR20883:SF48">
    <property type="entry name" value="ECTOINE DIOXYGENASE"/>
    <property type="match status" value="1"/>
</dbReference>
<accession>A0A916YS08</accession>
<name>A0A916YS08_9BACL</name>
<comment type="caution">
    <text evidence="1">The sequence shown here is derived from an EMBL/GenBank/DDBJ whole genome shotgun (WGS) entry which is preliminary data.</text>
</comment>
<dbReference type="Pfam" id="PF05721">
    <property type="entry name" value="PhyH"/>
    <property type="match status" value="1"/>
</dbReference>
<organism evidence="1 2">
    <name type="scientific">Paenibacillus nasutitermitis</name>
    <dbReference type="NCBI Taxonomy" id="1652958"/>
    <lineage>
        <taxon>Bacteria</taxon>
        <taxon>Bacillati</taxon>
        <taxon>Bacillota</taxon>
        <taxon>Bacilli</taxon>
        <taxon>Bacillales</taxon>
        <taxon>Paenibacillaceae</taxon>
        <taxon>Paenibacillus</taxon>
    </lineage>
</organism>
<dbReference type="GO" id="GO:0016706">
    <property type="term" value="F:2-oxoglutarate-dependent dioxygenase activity"/>
    <property type="evidence" value="ECO:0007669"/>
    <property type="project" value="UniProtKB-ARBA"/>
</dbReference>
<dbReference type="Proteomes" id="UP000612456">
    <property type="component" value="Unassembled WGS sequence"/>
</dbReference>
<proteinExistence type="predicted"/>